<gene>
    <name evidence="3" type="ORF">HQN85_08790</name>
</gene>
<evidence type="ECO:0000259" key="2">
    <source>
        <dbReference type="Pfam" id="PF14905"/>
    </source>
</evidence>
<dbReference type="RefSeq" id="WP_173271313.1">
    <property type="nucleotide sequence ID" value="NZ_JABMKV010000002.1"/>
</dbReference>
<organism evidence="3 4">
    <name type="scientific">Pedobacter boryungensis</name>
    <dbReference type="NCBI Taxonomy" id="869962"/>
    <lineage>
        <taxon>Bacteria</taxon>
        <taxon>Pseudomonadati</taxon>
        <taxon>Bacteroidota</taxon>
        <taxon>Sphingobacteriia</taxon>
        <taxon>Sphingobacteriales</taxon>
        <taxon>Sphingobacteriaceae</taxon>
        <taxon>Pedobacter</taxon>
    </lineage>
</organism>
<keyword evidence="3" id="KW-0675">Receptor</keyword>
<evidence type="ECO:0000313" key="4">
    <source>
        <dbReference type="Proteomes" id="UP000762110"/>
    </source>
</evidence>
<feature type="domain" description="Outer membrane protein beta-barrel" evidence="2">
    <location>
        <begin position="778"/>
        <end position="927"/>
    </location>
</feature>
<dbReference type="Proteomes" id="UP000762110">
    <property type="component" value="Unassembled WGS sequence"/>
</dbReference>
<dbReference type="SUPFAM" id="SSF56935">
    <property type="entry name" value="Porins"/>
    <property type="match status" value="1"/>
</dbReference>
<feature type="chain" id="PRO_5045146463" evidence="1">
    <location>
        <begin position="21"/>
        <end position="937"/>
    </location>
</feature>
<proteinExistence type="predicted"/>
<protein>
    <submittedName>
        <fullName evidence="3">TonB-dependent receptor</fullName>
    </submittedName>
</protein>
<evidence type="ECO:0000313" key="3">
    <source>
        <dbReference type="EMBL" id="NQX31820.1"/>
    </source>
</evidence>
<feature type="signal peptide" evidence="1">
    <location>
        <begin position="1"/>
        <end position="20"/>
    </location>
</feature>
<sequence>MKSLSLALVLSLCFCTAIFAQNSYSVKGVIADTANNSKLHNATISILNAKDSILVKYSRASATGAFSITPLKKGNFLMMITYPEYADYVIPFSLDSAKREIDFKQINMKTKARLLNEVIIKGQAAAIKIKGDTTEFNAASYTIQPNDKVEDLLKKFPGMQIDKDGKITAQGKTVSKVLVDGEEFFGDDPTLATKNLRADMVDKVQLFDKSSDQAAFTGVDDGQKTTTLNIKLKEDKKNGYFGKVDGGIATDDFYEGQVMFNKFKAKQKFSAYGIMSNTGKIGLGWEDRGKYGASGSDNVEFIDGGMYISSGGDDLDSYGGGYYGEGIPIARTGGAHYDTKFNDDKQTINTNYKIGSLGVKGTKNILNQNNLIDGIINSNTNQLTDNYVFRQKLDVTYQIKLDTTSNLKIMVDGTLKNNTTKSDYQTAARREDNSLLNTSTRTVDNDGDESAFNMSAFYTKKLKKLGRNYSVNVSGKINEVNNEGFLKSDNEVFNADGTPKSSKIVDQFKTNETKSSIFSTNFTYNEPVTKSLALVLNYGFSLNNSTADKKSFNTSTPGRYDVLDTQFSNDFEANQYINQGGAVLNYKKNKTIITAGTKLSAVKFDQFEAYTNAKYNRSFLNWIPQASYQYKFSAQKSLRFNYNGYTNQPSVEQLQPVRVNTDDFNIPEGNPDLKPSYNSNFSINYNSYKILTSRGIYLNGRFGFTNNQIVNNVTTDVDGRSIIKAVNLTDKTPINYSAYIDYNRKIKGLDINGGLSLNIYGRTNYNYVTSIVNGAPLTKLNTSTSVSYSANLSLYKSKEKKYDFQLYGGPSYNQQKSSLQPDVNNNGYSFYGSGSFTIFLPGKVQLKSDANFEYTGKTQSFNEDFTQLILNSSIVKSFFKSENLKLSIKGNDLLNQNRGFSRYANANNITQTSYTTIKRYFMFSATWDFSKMAGIKK</sequence>
<keyword evidence="4" id="KW-1185">Reference proteome</keyword>
<dbReference type="SUPFAM" id="SSF49464">
    <property type="entry name" value="Carboxypeptidase regulatory domain-like"/>
    <property type="match status" value="1"/>
</dbReference>
<comment type="caution">
    <text evidence="3">The sequence shown here is derived from an EMBL/GenBank/DDBJ whole genome shotgun (WGS) entry which is preliminary data.</text>
</comment>
<name>A0ABX2DCM8_9SPHI</name>
<dbReference type="InterPro" id="IPR008969">
    <property type="entry name" value="CarboxyPept-like_regulatory"/>
</dbReference>
<dbReference type="InterPro" id="IPR041700">
    <property type="entry name" value="OMP_b-brl_3"/>
</dbReference>
<accession>A0ABX2DCM8</accession>
<keyword evidence="1" id="KW-0732">Signal</keyword>
<reference evidence="3 4" key="1">
    <citation type="submission" date="2020-05" db="EMBL/GenBank/DDBJ databases">
        <title>Description of Pedobacter foliorum sp. nov.</title>
        <authorList>
            <person name="Qi S."/>
            <person name="Carlier A."/>
            <person name="Cnockaert M."/>
            <person name="Vandamme P."/>
        </authorList>
    </citation>
    <scope>NUCLEOTIDE SEQUENCE [LARGE SCALE GENOMIC DNA]</scope>
    <source>
        <strain evidence="3 4">LMG 31300</strain>
    </source>
</reference>
<dbReference type="Pfam" id="PF14905">
    <property type="entry name" value="OMP_b-brl_3"/>
    <property type="match status" value="2"/>
</dbReference>
<dbReference type="EMBL" id="JABMKV010000002">
    <property type="protein sequence ID" value="NQX31820.1"/>
    <property type="molecule type" value="Genomic_DNA"/>
</dbReference>
<evidence type="ECO:0000256" key="1">
    <source>
        <dbReference type="SAM" id="SignalP"/>
    </source>
</evidence>
<feature type="domain" description="Outer membrane protein beta-barrel" evidence="2">
    <location>
        <begin position="460"/>
        <end position="765"/>
    </location>
</feature>